<accession>A0A5C3NXX1</accession>
<dbReference type="InParanoid" id="A0A5C3NXX1"/>
<keyword evidence="2" id="KW-1185">Reference proteome</keyword>
<dbReference type="Gene3D" id="3.80.10.10">
    <property type="entry name" value="Ribonuclease Inhibitor"/>
    <property type="match status" value="1"/>
</dbReference>
<dbReference type="Proteomes" id="UP000308197">
    <property type="component" value="Unassembled WGS sequence"/>
</dbReference>
<dbReference type="SUPFAM" id="SSF52058">
    <property type="entry name" value="L domain-like"/>
    <property type="match status" value="1"/>
</dbReference>
<organism evidence="1 2">
    <name type="scientific">Polyporus arcularius HHB13444</name>
    <dbReference type="NCBI Taxonomy" id="1314778"/>
    <lineage>
        <taxon>Eukaryota</taxon>
        <taxon>Fungi</taxon>
        <taxon>Dikarya</taxon>
        <taxon>Basidiomycota</taxon>
        <taxon>Agaricomycotina</taxon>
        <taxon>Agaricomycetes</taxon>
        <taxon>Polyporales</taxon>
        <taxon>Polyporaceae</taxon>
        <taxon>Polyporus</taxon>
    </lineage>
</organism>
<proteinExistence type="predicted"/>
<evidence type="ECO:0000313" key="1">
    <source>
        <dbReference type="EMBL" id="TFK81619.1"/>
    </source>
</evidence>
<dbReference type="AlphaFoldDB" id="A0A5C3NXX1"/>
<dbReference type="EMBL" id="ML211580">
    <property type="protein sequence ID" value="TFK81619.1"/>
    <property type="molecule type" value="Genomic_DNA"/>
</dbReference>
<sequence length="452" mass="51305">MGSRILSWLSARRRKAKVLRQGNQNLCDRRCDVQAAAYNSPPFELRLPLEIWLVIIDLLASDEVGRRSLVPLVQVCKDFRYVAEEALYRRVSVGPHILQLRSFLHAVCESERRAAAVRALQIRVPSVVFSSVRPTVLQKLSGHSSTYTAAASLAHYSVDARQTGDIAGVLEQAFGRLVNLTELDFIDYNDLQAFPILFTSAAFKLTELKTTWNALSKATACVQARTYFDPEDYPRSRAPGPLASLQKLTVDVRNGCLHLPVLDLQLHSVTHLFLEHALFVAIPDLRLTLAALPNLLSLRVVWTAFQGYGYTASTLWPTHLLGDEPVRRLRRLELSEWRTQHPYRPLPTDLNADVDAHLLRLKALCPSITSLVWWPSEYHREFAATGAERPTPFSEALSRYTERIFATWPTLERFERLKLESQEPVFTAFVRSPDGRVADHPSVYCPELWREV</sequence>
<evidence type="ECO:0000313" key="2">
    <source>
        <dbReference type="Proteomes" id="UP000308197"/>
    </source>
</evidence>
<dbReference type="InterPro" id="IPR032675">
    <property type="entry name" value="LRR_dom_sf"/>
</dbReference>
<protein>
    <submittedName>
        <fullName evidence="1">Uncharacterized protein</fullName>
    </submittedName>
</protein>
<reference evidence="1 2" key="1">
    <citation type="journal article" date="2019" name="Nat. Ecol. Evol.">
        <title>Megaphylogeny resolves global patterns of mushroom evolution.</title>
        <authorList>
            <person name="Varga T."/>
            <person name="Krizsan K."/>
            <person name="Foldi C."/>
            <person name="Dima B."/>
            <person name="Sanchez-Garcia M."/>
            <person name="Sanchez-Ramirez S."/>
            <person name="Szollosi G.J."/>
            <person name="Szarkandi J.G."/>
            <person name="Papp V."/>
            <person name="Albert L."/>
            <person name="Andreopoulos W."/>
            <person name="Angelini C."/>
            <person name="Antonin V."/>
            <person name="Barry K.W."/>
            <person name="Bougher N.L."/>
            <person name="Buchanan P."/>
            <person name="Buyck B."/>
            <person name="Bense V."/>
            <person name="Catcheside P."/>
            <person name="Chovatia M."/>
            <person name="Cooper J."/>
            <person name="Damon W."/>
            <person name="Desjardin D."/>
            <person name="Finy P."/>
            <person name="Geml J."/>
            <person name="Haridas S."/>
            <person name="Hughes K."/>
            <person name="Justo A."/>
            <person name="Karasinski D."/>
            <person name="Kautmanova I."/>
            <person name="Kiss B."/>
            <person name="Kocsube S."/>
            <person name="Kotiranta H."/>
            <person name="LaButti K.M."/>
            <person name="Lechner B.E."/>
            <person name="Liimatainen K."/>
            <person name="Lipzen A."/>
            <person name="Lukacs Z."/>
            <person name="Mihaltcheva S."/>
            <person name="Morgado L.N."/>
            <person name="Niskanen T."/>
            <person name="Noordeloos M.E."/>
            <person name="Ohm R.A."/>
            <person name="Ortiz-Santana B."/>
            <person name="Ovrebo C."/>
            <person name="Racz N."/>
            <person name="Riley R."/>
            <person name="Savchenko A."/>
            <person name="Shiryaev A."/>
            <person name="Soop K."/>
            <person name="Spirin V."/>
            <person name="Szebenyi C."/>
            <person name="Tomsovsky M."/>
            <person name="Tulloss R.E."/>
            <person name="Uehling J."/>
            <person name="Grigoriev I.V."/>
            <person name="Vagvolgyi C."/>
            <person name="Papp T."/>
            <person name="Martin F.M."/>
            <person name="Miettinen O."/>
            <person name="Hibbett D.S."/>
            <person name="Nagy L.G."/>
        </authorList>
    </citation>
    <scope>NUCLEOTIDE SEQUENCE [LARGE SCALE GENOMIC DNA]</scope>
    <source>
        <strain evidence="1 2">HHB13444</strain>
    </source>
</reference>
<name>A0A5C3NXX1_9APHY</name>
<gene>
    <name evidence="1" type="ORF">K466DRAFT_331375</name>
</gene>